<dbReference type="OrthoDB" id="3743969at2"/>
<dbReference type="InterPro" id="IPR027383">
    <property type="entry name" value="Znf_put"/>
</dbReference>
<gene>
    <name evidence="5" type="ORF">CLV63_10872</name>
</gene>
<evidence type="ECO:0000313" key="5">
    <source>
        <dbReference type="EMBL" id="PSK97354.1"/>
    </source>
</evidence>
<accession>A0A2P8DJH8</accession>
<sequence length="247" mass="25367">MTRHLGERLSALVDGELGHAERERALSHLAVCQSCRFEAEMTRSLKRRLHGLDTPAPSMDFMGRLSSLTAAADDRPPAPPPSAPPGAGTAGGTRPFGSSPPLGSSRPIGGGPARRAPRPAPASADPPRPTGPRTRVPAERRMPSTSVFARRQPVWGRARFAVAGMSVAAVALGTAFVAGGEGGDAPLVRPPLDDYALEHAVTAQHAPLPGPMGLTPVDHSGPDAPGGGRVVVTTTGDGSAPDPARPR</sequence>
<dbReference type="Proteomes" id="UP000240542">
    <property type="component" value="Unassembled WGS sequence"/>
</dbReference>
<keyword evidence="2" id="KW-0804">Transcription</keyword>
<dbReference type="RefSeq" id="WP_106583254.1">
    <property type="nucleotide sequence ID" value="NZ_PYGA01000008.1"/>
</dbReference>
<evidence type="ECO:0000256" key="1">
    <source>
        <dbReference type="ARBA" id="ARBA00023015"/>
    </source>
</evidence>
<evidence type="ECO:0000256" key="3">
    <source>
        <dbReference type="SAM" id="MobiDB-lite"/>
    </source>
</evidence>
<feature type="region of interest" description="Disordered" evidence="3">
    <location>
        <begin position="70"/>
        <end position="145"/>
    </location>
</feature>
<keyword evidence="6" id="KW-1185">Reference proteome</keyword>
<evidence type="ECO:0000313" key="6">
    <source>
        <dbReference type="Proteomes" id="UP000240542"/>
    </source>
</evidence>
<reference evidence="5 6" key="1">
    <citation type="submission" date="2018-03" db="EMBL/GenBank/DDBJ databases">
        <title>Genomic Encyclopedia of Archaeal and Bacterial Type Strains, Phase II (KMG-II): from individual species to whole genera.</title>
        <authorList>
            <person name="Goeker M."/>
        </authorList>
    </citation>
    <scope>NUCLEOTIDE SEQUENCE [LARGE SCALE GENOMIC DNA]</scope>
    <source>
        <strain evidence="5 6">DSM 45312</strain>
    </source>
</reference>
<dbReference type="AlphaFoldDB" id="A0A2P8DJH8"/>
<feature type="domain" description="Putative zinc-finger" evidence="4">
    <location>
        <begin position="7"/>
        <end position="36"/>
    </location>
</feature>
<dbReference type="Gene3D" id="1.10.10.1320">
    <property type="entry name" value="Anti-sigma factor, zinc-finger domain"/>
    <property type="match status" value="1"/>
</dbReference>
<name>A0A2P8DJH8_9ACTN</name>
<comment type="caution">
    <text evidence="5">The sequence shown here is derived from an EMBL/GenBank/DDBJ whole genome shotgun (WGS) entry which is preliminary data.</text>
</comment>
<protein>
    <submittedName>
        <fullName evidence="5">Putative zinc finger protein</fullName>
    </submittedName>
</protein>
<organism evidence="5 6">
    <name type="scientific">Murinocardiopsis flavida</name>
    <dbReference type="NCBI Taxonomy" id="645275"/>
    <lineage>
        <taxon>Bacteria</taxon>
        <taxon>Bacillati</taxon>
        <taxon>Actinomycetota</taxon>
        <taxon>Actinomycetes</taxon>
        <taxon>Streptosporangiales</taxon>
        <taxon>Nocardiopsidaceae</taxon>
        <taxon>Murinocardiopsis</taxon>
    </lineage>
</organism>
<feature type="compositionally biased region" description="Pro residues" evidence="3">
    <location>
        <begin position="118"/>
        <end position="130"/>
    </location>
</feature>
<evidence type="ECO:0000259" key="4">
    <source>
        <dbReference type="Pfam" id="PF13490"/>
    </source>
</evidence>
<dbReference type="EMBL" id="PYGA01000008">
    <property type="protein sequence ID" value="PSK97354.1"/>
    <property type="molecule type" value="Genomic_DNA"/>
</dbReference>
<dbReference type="Pfam" id="PF13490">
    <property type="entry name" value="zf-HC2"/>
    <property type="match status" value="1"/>
</dbReference>
<proteinExistence type="predicted"/>
<keyword evidence="1" id="KW-0805">Transcription regulation</keyword>
<evidence type="ECO:0000256" key="2">
    <source>
        <dbReference type="ARBA" id="ARBA00023163"/>
    </source>
</evidence>
<dbReference type="InterPro" id="IPR041916">
    <property type="entry name" value="Anti_sigma_zinc_sf"/>
</dbReference>
<feature type="region of interest" description="Disordered" evidence="3">
    <location>
        <begin position="206"/>
        <end position="247"/>
    </location>
</feature>